<comment type="caution">
    <text evidence="2">The sequence shown here is derived from an EMBL/GenBank/DDBJ whole genome shotgun (WGS) entry which is preliminary data.</text>
</comment>
<evidence type="ECO:0000313" key="2">
    <source>
        <dbReference type="EMBL" id="NME68760.1"/>
    </source>
</evidence>
<protein>
    <recommendedName>
        <fullName evidence="1">Thoeris protein ThsB TIR-like domain-containing protein</fullName>
    </recommendedName>
</protein>
<dbReference type="Gene3D" id="3.40.50.11200">
    <property type="match status" value="1"/>
</dbReference>
<gene>
    <name evidence="2" type="ORF">HHU12_12380</name>
</gene>
<accession>A0A7X9RTP0</accession>
<evidence type="ECO:0000313" key="3">
    <source>
        <dbReference type="Proteomes" id="UP000576082"/>
    </source>
</evidence>
<sequence>MANKTGNYCAFYVTDVGTDSNLASHSVKDFVYYNLLRAWKGSDSTFPFVDSHNKNYNVRDSSDWETTLKPRLRDRINKSKNLILFLSKITKNSKAVSEEINHAIDVNEIPVIVIYPDYQKKSDIINCSSNTIKQSVENLWDNIPKFRDLKYKVPVIHIPLDKKLIRKALEDPDFRYATKTDEGDYFYEC</sequence>
<keyword evidence="3" id="KW-1185">Reference proteome</keyword>
<proteinExistence type="predicted"/>
<name>A0A7X9RTP0_9BACT</name>
<dbReference type="InterPro" id="IPR015032">
    <property type="entry name" value="ThsB__TIR-like_domain"/>
</dbReference>
<dbReference type="Proteomes" id="UP000576082">
    <property type="component" value="Unassembled WGS sequence"/>
</dbReference>
<reference evidence="2 3" key="1">
    <citation type="submission" date="2020-04" db="EMBL/GenBank/DDBJ databases">
        <title>Flammeovirga sp. SR4, a novel species isolated from seawater.</title>
        <authorList>
            <person name="Wang X."/>
        </authorList>
    </citation>
    <scope>NUCLEOTIDE SEQUENCE [LARGE SCALE GENOMIC DNA]</scope>
    <source>
        <strain evidence="2 3">ATCC 23126</strain>
    </source>
</reference>
<feature type="domain" description="Thoeris protein ThsB TIR-like" evidence="1">
    <location>
        <begin position="24"/>
        <end position="121"/>
    </location>
</feature>
<dbReference type="EMBL" id="JABANE010000028">
    <property type="protein sequence ID" value="NME68760.1"/>
    <property type="molecule type" value="Genomic_DNA"/>
</dbReference>
<dbReference type="AlphaFoldDB" id="A0A7X9RTP0"/>
<dbReference type="RefSeq" id="WP_169657053.1">
    <property type="nucleotide sequence ID" value="NZ_JABANE010000028.1"/>
</dbReference>
<evidence type="ECO:0000259" key="1">
    <source>
        <dbReference type="Pfam" id="PF08937"/>
    </source>
</evidence>
<organism evidence="2 3">
    <name type="scientific">Flammeovirga aprica JL-4</name>
    <dbReference type="NCBI Taxonomy" id="694437"/>
    <lineage>
        <taxon>Bacteria</taxon>
        <taxon>Pseudomonadati</taxon>
        <taxon>Bacteroidota</taxon>
        <taxon>Cytophagia</taxon>
        <taxon>Cytophagales</taxon>
        <taxon>Flammeovirgaceae</taxon>
        <taxon>Flammeovirga</taxon>
    </lineage>
</organism>
<dbReference type="Pfam" id="PF08937">
    <property type="entry name" value="ThsB_TIR"/>
    <property type="match status" value="1"/>
</dbReference>